<protein>
    <submittedName>
        <fullName evidence="1">Uncharacterized protein</fullName>
    </submittedName>
</protein>
<dbReference type="AlphaFoldDB" id="A0A6C0BFN6"/>
<proteinExistence type="predicted"/>
<accession>A0A6C0BFN6</accession>
<name>A0A6C0BFN6_9ZZZZ</name>
<dbReference type="EMBL" id="MN739155">
    <property type="protein sequence ID" value="QHS91135.1"/>
    <property type="molecule type" value="Genomic_DNA"/>
</dbReference>
<evidence type="ECO:0000313" key="1">
    <source>
        <dbReference type="EMBL" id="QHS91135.1"/>
    </source>
</evidence>
<organism evidence="1">
    <name type="scientific">viral metagenome</name>
    <dbReference type="NCBI Taxonomy" id="1070528"/>
    <lineage>
        <taxon>unclassified sequences</taxon>
        <taxon>metagenomes</taxon>
        <taxon>organismal metagenomes</taxon>
    </lineage>
</organism>
<reference evidence="1" key="1">
    <citation type="journal article" date="2020" name="Nature">
        <title>Giant virus diversity and host interactions through global metagenomics.</title>
        <authorList>
            <person name="Schulz F."/>
            <person name="Roux S."/>
            <person name="Paez-Espino D."/>
            <person name="Jungbluth S."/>
            <person name="Walsh D.A."/>
            <person name="Denef V.J."/>
            <person name="McMahon K.D."/>
            <person name="Konstantinidis K.T."/>
            <person name="Eloe-Fadrosh E.A."/>
            <person name="Kyrpides N.C."/>
            <person name="Woyke T."/>
        </authorList>
    </citation>
    <scope>NUCLEOTIDE SEQUENCE</scope>
    <source>
        <strain evidence="1">GVMAG-M-3300013004-44</strain>
    </source>
</reference>
<sequence length="147" mass="17941">MDISQLRIILPSELEEKEKEKRREEKRKEITELRIFDFLKQFRERIIRFNVFIQLYTPYPTISQNYKNTIRNKIRDLKSFYYDFNETNPYFVISQFESRDDPISKEICAVHHNISGLLEKMNEYIRTISEKSVIFTHSSSPVYDWDE</sequence>